<dbReference type="NCBIfam" id="TIGR00116">
    <property type="entry name" value="tsf"/>
    <property type="match status" value="1"/>
</dbReference>
<keyword evidence="4 6" id="KW-0648">Protein biosynthesis</keyword>
<dbReference type="SUPFAM" id="SSF54713">
    <property type="entry name" value="Elongation factor Ts (EF-Ts), dimerisation domain"/>
    <property type="match status" value="2"/>
</dbReference>
<gene>
    <name evidence="6" type="primary">tsf</name>
    <name evidence="10" type="ORF">DMC14_001345</name>
</gene>
<evidence type="ECO:0000256" key="8">
    <source>
        <dbReference type="RuleBase" id="RU000643"/>
    </source>
</evidence>
<evidence type="ECO:0000256" key="5">
    <source>
        <dbReference type="ARBA" id="ARBA00025453"/>
    </source>
</evidence>
<proteinExistence type="inferred from homology"/>
<comment type="function">
    <text evidence="5 6 7">Associates with the EF-Tu.GDP complex and induces the exchange of GDP to GTP. It remains bound to the aminoacyl-tRNA.EF-Tu.GTP complex up to the GTP hydrolysis stage on the ribosome.</text>
</comment>
<dbReference type="Gene3D" id="3.30.479.20">
    <property type="entry name" value="Elongation factor Ts, dimerisation domain"/>
    <property type="match status" value="2"/>
</dbReference>
<protein>
    <recommendedName>
        <fullName evidence="2 6">Elongation factor Ts</fullName>
        <shortName evidence="6">EF-Ts</shortName>
    </recommendedName>
</protein>
<dbReference type="RefSeq" id="WP_116171738.1">
    <property type="nucleotide sequence ID" value="NZ_CP033058.2"/>
</dbReference>
<feature type="domain" description="Translation elongation factor EFTs/EF1B dimerisation" evidence="9">
    <location>
        <begin position="70"/>
        <end position="273"/>
    </location>
</feature>
<dbReference type="GO" id="GO:0005737">
    <property type="term" value="C:cytoplasm"/>
    <property type="evidence" value="ECO:0007669"/>
    <property type="project" value="UniProtKB-SubCell"/>
</dbReference>
<dbReference type="PANTHER" id="PTHR11741">
    <property type="entry name" value="ELONGATION FACTOR TS"/>
    <property type="match status" value="1"/>
</dbReference>
<dbReference type="InterPro" id="IPR001816">
    <property type="entry name" value="Transl_elong_EFTs/EF1B"/>
</dbReference>
<evidence type="ECO:0000256" key="7">
    <source>
        <dbReference type="RuleBase" id="RU000642"/>
    </source>
</evidence>
<dbReference type="OrthoDB" id="9808348at2"/>
<keyword evidence="11" id="KW-1185">Reference proteome</keyword>
<comment type="subcellular location">
    <subcellularLocation>
        <location evidence="6 8">Cytoplasm</location>
    </subcellularLocation>
</comment>
<dbReference type="Proteomes" id="UP000256585">
    <property type="component" value="Chromosome"/>
</dbReference>
<evidence type="ECO:0000256" key="6">
    <source>
        <dbReference type="HAMAP-Rule" id="MF_00050"/>
    </source>
</evidence>
<dbReference type="InterPro" id="IPR009060">
    <property type="entry name" value="UBA-like_sf"/>
</dbReference>
<dbReference type="FunFam" id="1.10.8.10:FF:000001">
    <property type="entry name" value="Elongation factor Ts"/>
    <property type="match status" value="1"/>
</dbReference>
<evidence type="ECO:0000256" key="4">
    <source>
        <dbReference type="ARBA" id="ARBA00022917"/>
    </source>
</evidence>
<keyword evidence="3 6" id="KW-0251">Elongation factor</keyword>
<evidence type="ECO:0000256" key="2">
    <source>
        <dbReference type="ARBA" id="ARBA00016956"/>
    </source>
</evidence>
<dbReference type="PROSITE" id="PS01127">
    <property type="entry name" value="EF_TS_2"/>
    <property type="match status" value="1"/>
</dbReference>
<dbReference type="Gene3D" id="1.10.8.10">
    <property type="entry name" value="DNA helicase RuvA subunit, C-terminal domain"/>
    <property type="match status" value="1"/>
</dbReference>
<name>A0A3Q9VA55_9BACT</name>
<dbReference type="HAMAP" id="MF_00050">
    <property type="entry name" value="EF_Ts"/>
    <property type="match status" value="1"/>
</dbReference>
<evidence type="ECO:0000259" key="9">
    <source>
        <dbReference type="Pfam" id="PF00889"/>
    </source>
</evidence>
<keyword evidence="6" id="KW-0963">Cytoplasm</keyword>
<dbReference type="PROSITE" id="PS01126">
    <property type="entry name" value="EF_TS_1"/>
    <property type="match status" value="1"/>
</dbReference>
<dbReference type="SUPFAM" id="SSF46934">
    <property type="entry name" value="UBA-like"/>
    <property type="match status" value="1"/>
</dbReference>
<evidence type="ECO:0000313" key="10">
    <source>
        <dbReference type="EMBL" id="AZZ65432.1"/>
    </source>
</evidence>
<evidence type="ECO:0000313" key="11">
    <source>
        <dbReference type="Proteomes" id="UP000256585"/>
    </source>
</evidence>
<dbReference type="AlphaFoldDB" id="A0A3Q9VA55"/>
<comment type="similarity">
    <text evidence="1 6 7">Belongs to the EF-Ts family.</text>
</comment>
<dbReference type="Pfam" id="PF00889">
    <property type="entry name" value="EF_TS"/>
    <property type="match status" value="1"/>
</dbReference>
<dbReference type="InterPro" id="IPR014039">
    <property type="entry name" value="Transl_elong_EFTs/EF1B_dimer"/>
</dbReference>
<dbReference type="EMBL" id="CP033058">
    <property type="protein sequence ID" value="AZZ65432.1"/>
    <property type="molecule type" value="Genomic_DNA"/>
</dbReference>
<evidence type="ECO:0000256" key="1">
    <source>
        <dbReference type="ARBA" id="ARBA00005532"/>
    </source>
</evidence>
<reference evidence="10" key="1">
    <citation type="submission" date="2019-03" db="EMBL/GenBank/DDBJ databases">
        <title>Draft Sequence and Annotation of the Mycoplasma phocicerebrale Strain 1049T Genome.</title>
        <authorList>
            <person name="Frasca S.Jr."/>
            <person name="Kutish G.F."/>
            <person name="Castellanos Gell J."/>
            <person name="Michaels D.L."/>
            <person name="Brown D.R."/>
        </authorList>
    </citation>
    <scope>NUCLEOTIDE SEQUENCE</scope>
    <source>
        <strain evidence="10">1049</strain>
    </source>
</reference>
<dbReference type="KEGG" id="mphc:DMC14_001345"/>
<dbReference type="InterPro" id="IPR036402">
    <property type="entry name" value="EF-Ts_dimer_sf"/>
</dbReference>
<dbReference type="Gene3D" id="1.10.286.20">
    <property type="match status" value="1"/>
</dbReference>
<dbReference type="PANTHER" id="PTHR11741:SF0">
    <property type="entry name" value="ELONGATION FACTOR TS, MITOCHONDRIAL"/>
    <property type="match status" value="1"/>
</dbReference>
<dbReference type="CDD" id="cd14275">
    <property type="entry name" value="UBA_EF-Ts"/>
    <property type="match status" value="1"/>
</dbReference>
<feature type="region of interest" description="Involved in Mg(2+) ion dislocation from EF-Tu" evidence="6">
    <location>
        <begin position="79"/>
        <end position="82"/>
    </location>
</feature>
<accession>A0A3Q9VA55</accession>
<dbReference type="GO" id="GO:0003746">
    <property type="term" value="F:translation elongation factor activity"/>
    <property type="evidence" value="ECO:0007669"/>
    <property type="project" value="UniProtKB-UniRule"/>
</dbReference>
<evidence type="ECO:0000256" key="3">
    <source>
        <dbReference type="ARBA" id="ARBA00022768"/>
    </source>
</evidence>
<organism evidence="10 11">
    <name type="scientific">Metamycoplasma phocicerebrale</name>
    <dbReference type="NCBI Taxonomy" id="142649"/>
    <lineage>
        <taxon>Bacteria</taxon>
        <taxon>Bacillati</taxon>
        <taxon>Mycoplasmatota</taxon>
        <taxon>Mycoplasmoidales</taxon>
        <taxon>Metamycoplasmataceae</taxon>
        <taxon>Metamycoplasma</taxon>
    </lineage>
</organism>
<dbReference type="InterPro" id="IPR018101">
    <property type="entry name" value="Transl_elong_Ts_CS"/>
</dbReference>
<sequence length="293" mass="32465">MSVDLKKIKELRERTNSGFLDVKNALEATNNDVEKAIEWLQEKGILKAAKKAGRIAADGIVKATIQDNIAVIFELNSETDFVAKNDLFISLANKISKTLIENDFNSIEDVLALKIDGISIEEQTNFLTAKIGEKISLRRAQKFIAKNDEVVAGYTHANNRVATILIAKGSNAEALKNVSMHVAALNPSYISESNLSVEELKEIHDKLDASPALKNKPEKIQQTIKAGLLKKEFNEKGILLYQPFVMEDSKTVAQYLEESKLSLINSIRYEVGEGIEKKSVDFAAEVAEQMNAK</sequence>